<sequence length="442" mass="50234">MELRTKLTLYITLSKLAVVTLFVLALPFLVDRIAFQYNDFYLREQKKKVLEVIGKNGLEYYLAGEMDYGSYTMLKEEYISIEPAGLRAGGDTIATVRRVVENDTLTYRVLTHIFSDKDTPYILEVGKTAATIGQYNRPLQKMAIYVLAGLLFTTVLLDLIYTRVLLRPLGDIIRNQLLGRKFPFKDVVPPVKTTSGDFRYLDSSISGLMERVREAFDKEREFTANASHELMTPISILQHKIENLMLEEGMEEQTEARLVAMMNTVHRLRKIVQSLLLISRIENDQFPRDEEFALADLLEEVVEELRHRLEDKQLQLKMEVKGAMVINMNRDLIFQLFHNLVNNAIRYNRPGGDICIRDVRGKDGRYAIIVEDTGIGIPEHSISAIFERFRKLGAGEGLGLGLSIVATIAKYHDISLEVDSVEGKGSAFTVWFPLTGMKKATG</sequence>
<dbReference type="InterPro" id="IPR005467">
    <property type="entry name" value="His_kinase_dom"/>
</dbReference>
<keyword evidence="3" id="KW-0597">Phosphoprotein</keyword>
<gene>
    <name evidence="9" type="ORF">WJU22_24990</name>
</gene>
<dbReference type="InterPro" id="IPR003661">
    <property type="entry name" value="HisK_dim/P_dom"/>
</dbReference>
<dbReference type="InterPro" id="IPR050351">
    <property type="entry name" value="BphY/WalK/GraS-like"/>
</dbReference>
<dbReference type="InterPro" id="IPR004358">
    <property type="entry name" value="Sig_transdc_His_kin-like_C"/>
</dbReference>
<dbReference type="SUPFAM" id="SSF55874">
    <property type="entry name" value="ATPase domain of HSP90 chaperone/DNA topoisomerase II/histidine kinase"/>
    <property type="match status" value="1"/>
</dbReference>
<dbReference type="InterPro" id="IPR003594">
    <property type="entry name" value="HATPase_dom"/>
</dbReference>
<evidence type="ECO:0000313" key="9">
    <source>
        <dbReference type="EMBL" id="WZN46155.1"/>
    </source>
</evidence>
<keyword evidence="7" id="KW-1133">Transmembrane helix</keyword>
<feature type="domain" description="Histidine kinase" evidence="8">
    <location>
        <begin position="225"/>
        <end position="436"/>
    </location>
</feature>
<dbReference type="RefSeq" id="WP_341840896.1">
    <property type="nucleotide sequence ID" value="NZ_CP149792.1"/>
</dbReference>
<organism evidence="9 10">
    <name type="scientific">Chitinophaga caseinilytica</name>
    <dbReference type="NCBI Taxonomy" id="2267521"/>
    <lineage>
        <taxon>Bacteria</taxon>
        <taxon>Pseudomonadati</taxon>
        <taxon>Bacteroidota</taxon>
        <taxon>Chitinophagia</taxon>
        <taxon>Chitinophagales</taxon>
        <taxon>Chitinophagaceae</taxon>
        <taxon>Chitinophaga</taxon>
    </lineage>
</organism>
<dbReference type="PANTHER" id="PTHR45453">
    <property type="entry name" value="PHOSPHATE REGULON SENSOR PROTEIN PHOR"/>
    <property type="match status" value="1"/>
</dbReference>
<evidence type="ECO:0000256" key="4">
    <source>
        <dbReference type="ARBA" id="ARBA00022679"/>
    </source>
</evidence>
<dbReference type="PROSITE" id="PS50109">
    <property type="entry name" value="HIS_KIN"/>
    <property type="match status" value="1"/>
</dbReference>
<keyword evidence="7" id="KW-0812">Transmembrane</keyword>
<proteinExistence type="predicted"/>
<keyword evidence="10" id="KW-1185">Reference proteome</keyword>
<dbReference type="SMART" id="SM00387">
    <property type="entry name" value="HATPase_c"/>
    <property type="match status" value="1"/>
</dbReference>
<keyword evidence="7" id="KW-0472">Membrane</keyword>
<dbReference type="GO" id="GO:0016301">
    <property type="term" value="F:kinase activity"/>
    <property type="evidence" value="ECO:0007669"/>
    <property type="project" value="UniProtKB-KW"/>
</dbReference>
<feature type="transmembrane region" description="Helical" evidence="7">
    <location>
        <begin position="142"/>
        <end position="166"/>
    </location>
</feature>
<evidence type="ECO:0000256" key="3">
    <source>
        <dbReference type="ARBA" id="ARBA00022553"/>
    </source>
</evidence>
<evidence type="ECO:0000259" key="8">
    <source>
        <dbReference type="PROSITE" id="PS50109"/>
    </source>
</evidence>
<name>A0ABZ2Z1J8_9BACT</name>
<dbReference type="InterPro" id="IPR036890">
    <property type="entry name" value="HATPase_C_sf"/>
</dbReference>
<dbReference type="Gene3D" id="1.10.287.130">
    <property type="match status" value="1"/>
</dbReference>
<dbReference type="Proteomes" id="UP001449657">
    <property type="component" value="Chromosome"/>
</dbReference>
<dbReference type="Pfam" id="PF02518">
    <property type="entry name" value="HATPase_c"/>
    <property type="match status" value="1"/>
</dbReference>
<feature type="transmembrane region" description="Helical" evidence="7">
    <location>
        <begin position="7"/>
        <end position="30"/>
    </location>
</feature>
<evidence type="ECO:0000256" key="5">
    <source>
        <dbReference type="ARBA" id="ARBA00022777"/>
    </source>
</evidence>
<evidence type="ECO:0000313" key="10">
    <source>
        <dbReference type="Proteomes" id="UP001449657"/>
    </source>
</evidence>
<evidence type="ECO:0000256" key="2">
    <source>
        <dbReference type="ARBA" id="ARBA00012438"/>
    </source>
</evidence>
<dbReference type="SUPFAM" id="SSF47384">
    <property type="entry name" value="Homodimeric domain of signal transducing histidine kinase"/>
    <property type="match status" value="1"/>
</dbReference>
<dbReference type="Gene3D" id="3.30.565.10">
    <property type="entry name" value="Histidine kinase-like ATPase, C-terminal domain"/>
    <property type="match status" value="1"/>
</dbReference>
<reference evidence="9 10" key="1">
    <citation type="submission" date="2024-03" db="EMBL/GenBank/DDBJ databases">
        <title>Chitinophaga caseinilytica sp. nov., a casein hydrolysing bacterium isolated from forest soil.</title>
        <authorList>
            <person name="Lee D.S."/>
            <person name="Han D.M."/>
            <person name="Baek J.H."/>
            <person name="Choi D.G."/>
            <person name="Jeon J.H."/>
            <person name="Jeon C.O."/>
        </authorList>
    </citation>
    <scope>NUCLEOTIDE SEQUENCE [LARGE SCALE GENOMIC DNA]</scope>
    <source>
        <strain evidence="9 10">KACC 19118</strain>
    </source>
</reference>
<dbReference type="CDD" id="cd00075">
    <property type="entry name" value="HATPase"/>
    <property type="match status" value="1"/>
</dbReference>
<protein>
    <recommendedName>
        <fullName evidence="2">histidine kinase</fullName>
        <ecNumber evidence="2">2.7.13.3</ecNumber>
    </recommendedName>
</protein>
<dbReference type="InterPro" id="IPR036097">
    <property type="entry name" value="HisK_dim/P_sf"/>
</dbReference>
<dbReference type="PRINTS" id="PR00344">
    <property type="entry name" value="BCTRLSENSOR"/>
</dbReference>
<keyword evidence="6" id="KW-0902">Two-component regulatory system</keyword>
<dbReference type="PANTHER" id="PTHR45453:SF1">
    <property type="entry name" value="PHOSPHATE REGULON SENSOR PROTEIN PHOR"/>
    <property type="match status" value="1"/>
</dbReference>
<dbReference type="EMBL" id="CP150096">
    <property type="protein sequence ID" value="WZN46155.1"/>
    <property type="molecule type" value="Genomic_DNA"/>
</dbReference>
<evidence type="ECO:0000256" key="6">
    <source>
        <dbReference type="ARBA" id="ARBA00023012"/>
    </source>
</evidence>
<dbReference type="EC" id="2.7.13.3" evidence="2"/>
<accession>A0ABZ2Z1J8</accession>
<keyword evidence="4" id="KW-0808">Transferase</keyword>
<dbReference type="Pfam" id="PF00512">
    <property type="entry name" value="HisKA"/>
    <property type="match status" value="1"/>
</dbReference>
<evidence type="ECO:0000256" key="7">
    <source>
        <dbReference type="SAM" id="Phobius"/>
    </source>
</evidence>
<comment type="catalytic activity">
    <reaction evidence="1">
        <text>ATP + protein L-histidine = ADP + protein N-phospho-L-histidine.</text>
        <dbReference type="EC" id="2.7.13.3"/>
    </reaction>
</comment>
<dbReference type="CDD" id="cd00082">
    <property type="entry name" value="HisKA"/>
    <property type="match status" value="1"/>
</dbReference>
<evidence type="ECO:0000256" key="1">
    <source>
        <dbReference type="ARBA" id="ARBA00000085"/>
    </source>
</evidence>
<keyword evidence="5 9" id="KW-0418">Kinase</keyword>
<dbReference type="SMART" id="SM00388">
    <property type="entry name" value="HisKA"/>
    <property type="match status" value="1"/>
</dbReference>